<evidence type="ECO:0000256" key="4">
    <source>
        <dbReference type="ARBA" id="ARBA00023136"/>
    </source>
</evidence>
<keyword evidence="4 5" id="KW-0472">Membrane</keyword>
<feature type="transmembrane region" description="Helical" evidence="6">
    <location>
        <begin position="112"/>
        <end position="136"/>
    </location>
</feature>
<feature type="transmembrane region" description="Helical" evidence="6">
    <location>
        <begin position="87"/>
        <end position="106"/>
    </location>
</feature>
<dbReference type="PANTHER" id="PTHR22776">
    <property type="entry name" value="MARVEL-CONTAINING POTENTIAL LIPID RAFT-ASSOCIATED PROTEIN"/>
    <property type="match status" value="1"/>
</dbReference>
<comment type="subcellular location">
    <subcellularLocation>
        <location evidence="1">Membrane</location>
        <topology evidence="1">Multi-pass membrane protein</topology>
    </subcellularLocation>
</comment>
<evidence type="ECO:0000259" key="7">
    <source>
        <dbReference type="PROSITE" id="PS51225"/>
    </source>
</evidence>
<keyword evidence="3 6" id="KW-1133">Transmembrane helix</keyword>
<evidence type="ECO:0000313" key="9">
    <source>
        <dbReference type="Proteomes" id="UP000823561"/>
    </source>
</evidence>
<dbReference type="AlphaFoldDB" id="A0AAV6FXQ5"/>
<keyword evidence="2 5" id="KW-0812">Transmembrane</keyword>
<feature type="domain" description="MARVEL" evidence="7">
    <location>
        <begin position="13"/>
        <end position="140"/>
    </location>
</feature>
<proteinExistence type="predicted"/>
<dbReference type="Proteomes" id="UP000823561">
    <property type="component" value="Chromosome 20"/>
</dbReference>
<gene>
    <name evidence="8" type="ORF">AALO_G00261960</name>
</gene>
<keyword evidence="9" id="KW-1185">Reference proteome</keyword>
<dbReference type="PANTHER" id="PTHR22776:SF89">
    <property type="entry name" value="CKLF-LIKE MARVEL TRANSMEMBRANE DOMAIN-CONTAINING PROTEIN 7"/>
    <property type="match status" value="1"/>
</dbReference>
<dbReference type="InterPro" id="IPR008253">
    <property type="entry name" value="Marvel"/>
</dbReference>
<name>A0AAV6FXQ5_9TELE</name>
<evidence type="ECO:0000256" key="6">
    <source>
        <dbReference type="SAM" id="Phobius"/>
    </source>
</evidence>
<evidence type="ECO:0000256" key="3">
    <source>
        <dbReference type="ARBA" id="ARBA00022989"/>
    </source>
</evidence>
<sequence length="151" mass="16357">MATDTEGVLNLKYLRSAQGILKITELVFLLAAFLVVRTSWFTAVLDTYIFFQVITIGVFSAIFLFLILTALGLPSRLPCISWSVTEFVLDTVALLCVFPVSCAAAVKSHDVNILVAASMLGLTVCFLFAASIALSFQPLHSKLSPHISAEV</sequence>
<dbReference type="InterPro" id="IPR050578">
    <property type="entry name" value="MARVEL-CKLF_proteins"/>
</dbReference>
<reference evidence="8" key="1">
    <citation type="submission" date="2020-10" db="EMBL/GenBank/DDBJ databases">
        <title>Chromosome-scale genome assembly of the Allis shad, Alosa alosa.</title>
        <authorList>
            <person name="Margot Z."/>
            <person name="Christophe K."/>
            <person name="Cabau C."/>
            <person name="Louis A."/>
            <person name="Berthelot C."/>
            <person name="Parey E."/>
            <person name="Roest Crollius H."/>
            <person name="Montfort J."/>
            <person name="Robinson-Rechavi M."/>
            <person name="Bucao C."/>
            <person name="Bouchez O."/>
            <person name="Gislard M."/>
            <person name="Lluch J."/>
            <person name="Milhes M."/>
            <person name="Lampietro C."/>
            <person name="Lopez Roques C."/>
            <person name="Donnadieu C."/>
            <person name="Braasch I."/>
            <person name="Desvignes T."/>
            <person name="Postlethwait J."/>
            <person name="Bobe J."/>
            <person name="Guiguen Y."/>
        </authorList>
    </citation>
    <scope>NUCLEOTIDE SEQUENCE</scope>
    <source>
        <strain evidence="8">M-15738</strain>
        <tissue evidence="8">Blood</tissue>
    </source>
</reference>
<evidence type="ECO:0000256" key="2">
    <source>
        <dbReference type="ARBA" id="ARBA00022692"/>
    </source>
</evidence>
<evidence type="ECO:0000256" key="5">
    <source>
        <dbReference type="PROSITE-ProRule" id="PRU00581"/>
    </source>
</evidence>
<accession>A0AAV6FXQ5</accession>
<comment type="caution">
    <text evidence="8">The sequence shown here is derived from an EMBL/GenBank/DDBJ whole genome shotgun (WGS) entry which is preliminary data.</text>
</comment>
<protein>
    <recommendedName>
        <fullName evidence="7">MARVEL domain-containing protein</fullName>
    </recommendedName>
</protein>
<dbReference type="GO" id="GO:0016020">
    <property type="term" value="C:membrane"/>
    <property type="evidence" value="ECO:0007669"/>
    <property type="project" value="UniProtKB-SubCell"/>
</dbReference>
<evidence type="ECO:0000313" key="8">
    <source>
        <dbReference type="EMBL" id="KAG5265151.1"/>
    </source>
</evidence>
<evidence type="ECO:0000256" key="1">
    <source>
        <dbReference type="ARBA" id="ARBA00004141"/>
    </source>
</evidence>
<dbReference type="PROSITE" id="PS51225">
    <property type="entry name" value="MARVEL"/>
    <property type="match status" value="1"/>
</dbReference>
<feature type="transmembrane region" description="Helical" evidence="6">
    <location>
        <begin position="49"/>
        <end position="75"/>
    </location>
</feature>
<dbReference type="EMBL" id="JADWDJ010000020">
    <property type="protein sequence ID" value="KAG5265151.1"/>
    <property type="molecule type" value="Genomic_DNA"/>
</dbReference>
<organism evidence="8 9">
    <name type="scientific">Alosa alosa</name>
    <name type="common">allis shad</name>
    <dbReference type="NCBI Taxonomy" id="278164"/>
    <lineage>
        <taxon>Eukaryota</taxon>
        <taxon>Metazoa</taxon>
        <taxon>Chordata</taxon>
        <taxon>Craniata</taxon>
        <taxon>Vertebrata</taxon>
        <taxon>Euteleostomi</taxon>
        <taxon>Actinopterygii</taxon>
        <taxon>Neopterygii</taxon>
        <taxon>Teleostei</taxon>
        <taxon>Clupei</taxon>
        <taxon>Clupeiformes</taxon>
        <taxon>Clupeoidei</taxon>
        <taxon>Clupeidae</taxon>
        <taxon>Alosa</taxon>
    </lineage>
</organism>
<feature type="transmembrane region" description="Helical" evidence="6">
    <location>
        <begin position="20"/>
        <end position="43"/>
    </location>
</feature>